<protein>
    <submittedName>
        <fullName evidence="2">Uncharacterized protein</fullName>
    </submittedName>
</protein>
<sequence>MVPVFGSGGGLRRWALEREEEGLITLSDRQRTEGLSKEQPVRGQQRQRKDRERETVEATKEKESGKKEVLCAVLK</sequence>
<evidence type="ECO:0000313" key="2">
    <source>
        <dbReference type="EMBL" id="KAK2830715.1"/>
    </source>
</evidence>
<organism evidence="2 3">
    <name type="scientific">Channa striata</name>
    <name type="common">Snakehead murrel</name>
    <name type="synonym">Ophicephalus striatus</name>
    <dbReference type="NCBI Taxonomy" id="64152"/>
    <lineage>
        <taxon>Eukaryota</taxon>
        <taxon>Metazoa</taxon>
        <taxon>Chordata</taxon>
        <taxon>Craniata</taxon>
        <taxon>Vertebrata</taxon>
        <taxon>Euteleostomi</taxon>
        <taxon>Actinopterygii</taxon>
        <taxon>Neopterygii</taxon>
        <taxon>Teleostei</taxon>
        <taxon>Neoteleostei</taxon>
        <taxon>Acanthomorphata</taxon>
        <taxon>Anabantaria</taxon>
        <taxon>Anabantiformes</taxon>
        <taxon>Channoidei</taxon>
        <taxon>Channidae</taxon>
        <taxon>Channa</taxon>
    </lineage>
</organism>
<evidence type="ECO:0000313" key="3">
    <source>
        <dbReference type="Proteomes" id="UP001187415"/>
    </source>
</evidence>
<feature type="region of interest" description="Disordered" evidence="1">
    <location>
        <begin position="25"/>
        <end position="62"/>
    </location>
</feature>
<evidence type="ECO:0000256" key="1">
    <source>
        <dbReference type="SAM" id="MobiDB-lite"/>
    </source>
</evidence>
<accession>A0AA88M581</accession>
<reference evidence="2" key="1">
    <citation type="submission" date="2023-07" db="EMBL/GenBank/DDBJ databases">
        <title>Chromosome-level Genome Assembly of Striped Snakehead (Channa striata).</title>
        <authorList>
            <person name="Liu H."/>
        </authorList>
    </citation>
    <scope>NUCLEOTIDE SEQUENCE</scope>
    <source>
        <strain evidence="2">Gz</strain>
        <tissue evidence="2">Muscle</tissue>
    </source>
</reference>
<dbReference type="EMBL" id="JAUPFM010000014">
    <property type="protein sequence ID" value="KAK2830715.1"/>
    <property type="molecule type" value="Genomic_DNA"/>
</dbReference>
<feature type="compositionally biased region" description="Basic and acidic residues" evidence="1">
    <location>
        <begin position="28"/>
        <end position="40"/>
    </location>
</feature>
<name>A0AA88M581_CHASR</name>
<dbReference type="AlphaFoldDB" id="A0AA88M581"/>
<keyword evidence="3" id="KW-1185">Reference proteome</keyword>
<proteinExistence type="predicted"/>
<dbReference type="Proteomes" id="UP001187415">
    <property type="component" value="Unassembled WGS sequence"/>
</dbReference>
<gene>
    <name evidence="2" type="ORF">Q5P01_018646</name>
</gene>
<comment type="caution">
    <text evidence="2">The sequence shown here is derived from an EMBL/GenBank/DDBJ whole genome shotgun (WGS) entry which is preliminary data.</text>
</comment>
<feature type="compositionally biased region" description="Basic and acidic residues" evidence="1">
    <location>
        <begin position="47"/>
        <end position="62"/>
    </location>
</feature>